<dbReference type="EMBL" id="JAACJM010000363">
    <property type="protein sequence ID" value="KAF5328457.1"/>
    <property type="molecule type" value="Genomic_DNA"/>
</dbReference>
<dbReference type="SMART" id="SM00028">
    <property type="entry name" value="TPR"/>
    <property type="match status" value="10"/>
</dbReference>
<dbReference type="PANTHER" id="PTHR45641">
    <property type="entry name" value="TETRATRICOPEPTIDE REPEAT PROTEIN (AFU_ORTHOLOGUE AFUA_6G03870)"/>
    <property type="match status" value="1"/>
</dbReference>
<evidence type="ECO:0000313" key="6">
    <source>
        <dbReference type="Proteomes" id="UP000559256"/>
    </source>
</evidence>
<feature type="coiled-coil region" evidence="3">
    <location>
        <begin position="725"/>
        <end position="792"/>
    </location>
</feature>
<organism evidence="5 6">
    <name type="scientific">Tetrapyrgos nigripes</name>
    <dbReference type="NCBI Taxonomy" id="182062"/>
    <lineage>
        <taxon>Eukaryota</taxon>
        <taxon>Fungi</taxon>
        <taxon>Dikarya</taxon>
        <taxon>Basidiomycota</taxon>
        <taxon>Agaricomycotina</taxon>
        <taxon>Agaricomycetes</taxon>
        <taxon>Agaricomycetidae</taxon>
        <taxon>Agaricales</taxon>
        <taxon>Marasmiineae</taxon>
        <taxon>Marasmiaceae</taxon>
        <taxon>Tetrapyrgos</taxon>
    </lineage>
</organism>
<dbReference type="InterPro" id="IPR036537">
    <property type="entry name" value="Adaptor_Cbl_N_dom_sf"/>
</dbReference>
<dbReference type="PANTHER" id="PTHR45641:SF19">
    <property type="entry name" value="NEPHROCYSTIN-3"/>
    <property type="match status" value="1"/>
</dbReference>
<dbReference type="GO" id="GO:0007166">
    <property type="term" value="P:cell surface receptor signaling pathway"/>
    <property type="evidence" value="ECO:0007669"/>
    <property type="project" value="InterPro"/>
</dbReference>
<dbReference type="Gene3D" id="3.40.50.300">
    <property type="entry name" value="P-loop containing nucleotide triphosphate hydrolases"/>
    <property type="match status" value="1"/>
</dbReference>
<dbReference type="Gene3D" id="1.25.40.10">
    <property type="entry name" value="Tetratricopeptide repeat domain"/>
    <property type="match status" value="2"/>
</dbReference>
<dbReference type="InterPro" id="IPR049052">
    <property type="entry name" value="nSTAND1"/>
</dbReference>
<name>A0A8H5BRZ8_9AGAR</name>
<sequence length="1098" mass="124061">MLRAIVICRLSVLTGNPRKKKDVRVASGLSLTHVKETLSVVSSVSKAVGFPPLEGAAEIVKRIVEIVENMGQNKKDCISIPQNIAKFLQDIAEIVQRGSRNKDKLLMKSVQEVENELQTVAKNLEEISERSKIKRFWHATEDGDTIKKCEKIINDCIVKFTAKAAANNWNASEELKQGQENIKKGQEAIKQGQEVMQRALANIAKVHDESSITYDDLERATPSLSKVFFGRDELVAEGVKCLMGTDQTFLAILGAGGIGKTSIALHVNNAQEVKEKYAQASYFLPCEVLPDAKSLLQGLTRRLDIEVKEGESQHKKLEGHLRIHTEPVLFILDNFDTPWNNDQVDVESLLEKLAAFNQISMILTMRGLNGPGAIEWKRLGSASIPPLALESARKVFLTIAGMGELEQENPIIEQILKELDCVPLAITLIAKRAKSVPLESLLRMWQDSKTAMLTQGKADGRLTSVDHSIGLSTRLLNPLEVELLAIISFLPDGVPDWVTNLSQMLAGFERLDQSINTLLEYSLVYSQNLTIKVLAPIREYICMDSSIDITRDIPLIESFYILLLTALSGPLRGRQNQIEPQLMNITKILIEQTKYSPKKHHVEAMNILLDFTKLYPTTVDILENILNNCSELGEQDRVLLQFHRLYMLRWMAKWQEVETEAQRMMINVQNNVRYSAKVLKELGYSYYLQARYDEASGKYTVAKTQFEQIGDQRGVAECMESLGKMLLMQEKYNEAAEMLNKAKDQFEKISDLWGVAQCLQRLADINYMQGKYSEAAEMVNRAKTEFEQNEDQLGAVQCLQSLGKIYQMQGKYSEAAEMLNRAKDEFEQIGNWRGVAQCLRSMGNIKRVQAKYTEAIEMLNRAKYQLEDIGDQLGVAQCLQSLGDIHRMQAKYSEAVKMLNLAKNGFEQIQSQSGLAQCLKTLGEIHFVQAKYSEAAEMMNRAKDQFEQIGNQLRVAQCIQKLGEIHCLQRKYSEAAEMLNRAKDKFEQIGDQYGASDIVYRLATLYRKQGLYQDAKTALEVAISKFKDIGNVSWDIGYCLYEYGLLLQDETKYADARKKFEEARDTFASHGELQDKVEMCDKKLAKLDELEKSVGNDV</sequence>
<feature type="domain" description="Novel STAND NTPase 1" evidence="4">
    <location>
        <begin position="214"/>
        <end position="455"/>
    </location>
</feature>
<keyword evidence="1" id="KW-0677">Repeat</keyword>
<dbReference type="Proteomes" id="UP000559256">
    <property type="component" value="Unassembled WGS sequence"/>
</dbReference>
<gene>
    <name evidence="5" type="ORF">D9758_018918</name>
</gene>
<evidence type="ECO:0000259" key="4">
    <source>
        <dbReference type="Pfam" id="PF20703"/>
    </source>
</evidence>
<dbReference type="AlphaFoldDB" id="A0A8H5BRZ8"/>
<dbReference type="Pfam" id="PF13424">
    <property type="entry name" value="TPR_12"/>
    <property type="match status" value="4"/>
</dbReference>
<dbReference type="OrthoDB" id="3254135at2759"/>
<dbReference type="SUPFAM" id="SSF52540">
    <property type="entry name" value="P-loop containing nucleoside triphosphate hydrolases"/>
    <property type="match status" value="1"/>
</dbReference>
<comment type="caution">
    <text evidence="5">The sequence shown here is derived from an EMBL/GenBank/DDBJ whole genome shotgun (WGS) entry which is preliminary data.</text>
</comment>
<reference evidence="5 6" key="1">
    <citation type="journal article" date="2020" name="ISME J.">
        <title>Uncovering the hidden diversity of litter-decomposition mechanisms in mushroom-forming fungi.</title>
        <authorList>
            <person name="Floudas D."/>
            <person name="Bentzer J."/>
            <person name="Ahren D."/>
            <person name="Johansson T."/>
            <person name="Persson P."/>
            <person name="Tunlid A."/>
        </authorList>
    </citation>
    <scope>NUCLEOTIDE SEQUENCE [LARGE SCALE GENOMIC DNA]</scope>
    <source>
        <strain evidence="5 6">CBS 291.85</strain>
    </source>
</reference>
<dbReference type="CDD" id="cd21037">
    <property type="entry name" value="MLKL_NTD"/>
    <property type="match status" value="1"/>
</dbReference>
<keyword evidence="3" id="KW-0175">Coiled coil</keyword>
<dbReference type="SUPFAM" id="SSF48452">
    <property type="entry name" value="TPR-like"/>
    <property type="match status" value="2"/>
</dbReference>
<proteinExistence type="predicted"/>
<keyword evidence="2" id="KW-0802">TPR repeat</keyword>
<dbReference type="InterPro" id="IPR027417">
    <property type="entry name" value="P-loop_NTPase"/>
</dbReference>
<keyword evidence="6" id="KW-1185">Reference proteome</keyword>
<evidence type="ECO:0000313" key="5">
    <source>
        <dbReference type="EMBL" id="KAF5328457.1"/>
    </source>
</evidence>
<dbReference type="InterPro" id="IPR059179">
    <property type="entry name" value="MLKL-like_MCAfunc"/>
</dbReference>
<dbReference type="InterPro" id="IPR011990">
    <property type="entry name" value="TPR-like_helical_dom_sf"/>
</dbReference>
<evidence type="ECO:0000256" key="1">
    <source>
        <dbReference type="ARBA" id="ARBA00022737"/>
    </source>
</evidence>
<evidence type="ECO:0000256" key="3">
    <source>
        <dbReference type="SAM" id="Coils"/>
    </source>
</evidence>
<evidence type="ECO:0000256" key="2">
    <source>
        <dbReference type="ARBA" id="ARBA00022803"/>
    </source>
</evidence>
<protein>
    <recommendedName>
        <fullName evidence="4">Novel STAND NTPase 1 domain-containing protein</fullName>
    </recommendedName>
</protein>
<dbReference type="Pfam" id="PF20703">
    <property type="entry name" value="nSTAND1"/>
    <property type="match status" value="1"/>
</dbReference>
<dbReference type="InterPro" id="IPR019734">
    <property type="entry name" value="TPR_rpt"/>
</dbReference>
<accession>A0A8H5BRZ8</accession>
<dbReference type="Pfam" id="PF13174">
    <property type="entry name" value="TPR_6"/>
    <property type="match status" value="1"/>
</dbReference>
<dbReference type="Gene3D" id="1.20.930.20">
    <property type="entry name" value="Adaptor protein Cbl, N-terminal domain"/>
    <property type="match status" value="1"/>
</dbReference>